<accession>A0A0C2WEN0</accession>
<sequence>MKIDCRKLSDVDEHDKPCDHDCRFTRQRLRASRRPRGETLRQHRCHKNKQSGSTTSPLLNPTPPLTNLVSYPSGSTIFILIMT</sequence>
<evidence type="ECO:0000313" key="3">
    <source>
        <dbReference type="Proteomes" id="UP000054549"/>
    </source>
</evidence>
<name>A0A0C2WEN0_AMAMK</name>
<organism evidence="2 3">
    <name type="scientific">Amanita muscaria (strain Koide BX008)</name>
    <dbReference type="NCBI Taxonomy" id="946122"/>
    <lineage>
        <taxon>Eukaryota</taxon>
        <taxon>Fungi</taxon>
        <taxon>Dikarya</taxon>
        <taxon>Basidiomycota</taxon>
        <taxon>Agaricomycotina</taxon>
        <taxon>Agaricomycetes</taxon>
        <taxon>Agaricomycetidae</taxon>
        <taxon>Agaricales</taxon>
        <taxon>Pluteineae</taxon>
        <taxon>Amanitaceae</taxon>
        <taxon>Amanita</taxon>
    </lineage>
</organism>
<proteinExistence type="predicted"/>
<dbReference type="AlphaFoldDB" id="A0A0C2WEN0"/>
<evidence type="ECO:0000256" key="1">
    <source>
        <dbReference type="SAM" id="MobiDB-lite"/>
    </source>
</evidence>
<feature type="region of interest" description="Disordered" evidence="1">
    <location>
        <begin position="29"/>
        <end position="66"/>
    </location>
</feature>
<reference evidence="2 3" key="1">
    <citation type="submission" date="2014-04" db="EMBL/GenBank/DDBJ databases">
        <title>Evolutionary Origins and Diversification of the Mycorrhizal Mutualists.</title>
        <authorList>
            <consortium name="DOE Joint Genome Institute"/>
            <consortium name="Mycorrhizal Genomics Consortium"/>
            <person name="Kohler A."/>
            <person name="Kuo A."/>
            <person name="Nagy L.G."/>
            <person name="Floudas D."/>
            <person name="Copeland A."/>
            <person name="Barry K.W."/>
            <person name="Cichocki N."/>
            <person name="Veneault-Fourrey C."/>
            <person name="LaButti K."/>
            <person name="Lindquist E.A."/>
            <person name="Lipzen A."/>
            <person name="Lundell T."/>
            <person name="Morin E."/>
            <person name="Murat C."/>
            <person name="Riley R."/>
            <person name="Ohm R."/>
            <person name="Sun H."/>
            <person name="Tunlid A."/>
            <person name="Henrissat B."/>
            <person name="Grigoriev I.V."/>
            <person name="Hibbett D.S."/>
            <person name="Martin F."/>
        </authorList>
    </citation>
    <scope>NUCLEOTIDE SEQUENCE [LARGE SCALE GENOMIC DNA]</scope>
    <source>
        <strain evidence="2 3">Koide BX008</strain>
    </source>
</reference>
<keyword evidence="3" id="KW-1185">Reference proteome</keyword>
<protein>
    <submittedName>
        <fullName evidence="2">Uncharacterized protein</fullName>
    </submittedName>
</protein>
<evidence type="ECO:0000313" key="2">
    <source>
        <dbReference type="EMBL" id="KIL55006.1"/>
    </source>
</evidence>
<gene>
    <name evidence="2" type="ORF">M378DRAFT_173915</name>
</gene>
<dbReference type="EMBL" id="KN818581">
    <property type="protein sequence ID" value="KIL55006.1"/>
    <property type="molecule type" value="Genomic_DNA"/>
</dbReference>
<dbReference type="Proteomes" id="UP000054549">
    <property type="component" value="Unassembled WGS sequence"/>
</dbReference>
<dbReference type="InParanoid" id="A0A0C2WEN0"/>
<dbReference type="HOGENOM" id="CLU_2542088_0_0_1"/>